<reference evidence="2 3" key="1">
    <citation type="submission" date="2016-07" db="EMBL/GenBank/DDBJ databases">
        <title>Pervasive Adenine N6-methylation of Active Genes in Fungi.</title>
        <authorList>
            <consortium name="DOE Joint Genome Institute"/>
            <person name="Mondo S.J."/>
            <person name="Dannebaum R.O."/>
            <person name="Kuo R.C."/>
            <person name="Labutti K."/>
            <person name="Haridas S."/>
            <person name="Kuo A."/>
            <person name="Salamov A."/>
            <person name="Ahrendt S.R."/>
            <person name="Lipzen A."/>
            <person name="Sullivan W."/>
            <person name="Andreopoulos W.B."/>
            <person name="Clum A."/>
            <person name="Lindquist E."/>
            <person name="Daum C."/>
            <person name="Ramamoorthy G.K."/>
            <person name="Gryganskyi A."/>
            <person name="Culley D."/>
            <person name="Magnuson J.K."/>
            <person name="James T.Y."/>
            <person name="O'Malley M.A."/>
            <person name="Stajich J.E."/>
            <person name="Spatafora J.W."/>
            <person name="Visel A."/>
            <person name="Grigoriev I.V."/>
        </authorList>
    </citation>
    <scope>NUCLEOTIDE SEQUENCE [LARGE SCALE GENOMIC DNA]</scope>
    <source>
        <strain evidence="2 3">CBS 129021</strain>
    </source>
</reference>
<dbReference type="InParanoid" id="A0A1Y2EDQ2"/>
<gene>
    <name evidence="2" type="ORF">BCR38DRAFT_90659</name>
</gene>
<dbReference type="SUPFAM" id="SSF69322">
    <property type="entry name" value="Tricorn protease domain 2"/>
    <property type="match status" value="1"/>
</dbReference>
<name>A0A1Y2EDQ2_9PEZI</name>
<dbReference type="AlphaFoldDB" id="A0A1Y2EDQ2"/>
<protein>
    <submittedName>
        <fullName evidence="2">WD40 domain-containing protein</fullName>
    </submittedName>
</protein>
<evidence type="ECO:0000256" key="1">
    <source>
        <dbReference type="SAM" id="MobiDB-lite"/>
    </source>
</evidence>
<comment type="caution">
    <text evidence="2">The sequence shown here is derived from an EMBL/GenBank/DDBJ whole genome shotgun (WGS) entry which is preliminary data.</text>
</comment>
<dbReference type="InterPro" id="IPR015943">
    <property type="entry name" value="WD40/YVTN_repeat-like_dom_sf"/>
</dbReference>
<dbReference type="Proteomes" id="UP000193689">
    <property type="component" value="Unassembled WGS sequence"/>
</dbReference>
<dbReference type="InterPro" id="IPR052778">
    <property type="entry name" value="Centrosome-WD_assoc"/>
</dbReference>
<proteinExistence type="predicted"/>
<dbReference type="GO" id="GO:0005815">
    <property type="term" value="C:microtubule organizing center"/>
    <property type="evidence" value="ECO:0007669"/>
    <property type="project" value="TreeGrafter"/>
</dbReference>
<keyword evidence="3" id="KW-1185">Reference proteome</keyword>
<dbReference type="OrthoDB" id="308690at2759"/>
<feature type="compositionally biased region" description="Low complexity" evidence="1">
    <location>
        <begin position="316"/>
        <end position="330"/>
    </location>
</feature>
<feature type="region of interest" description="Disordered" evidence="1">
    <location>
        <begin position="485"/>
        <end position="507"/>
    </location>
</feature>
<dbReference type="GO" id="GO:1990810">
    <property type="term" value="P:microtubule anchoring at mitotic spindle pole body"/>
    <property type="evidence" value="ECO:0007669"/>
    <property type="project" value="TreeGrafter"/>
</dbReference>
<sequence length="525" mass="57570">MRFSPVFKSSPHCLPSPDGTLIATLFLSSISIRAVASLATVRSIKLPADLVGVTAFIWSPSSKRLLLAASDQIHVFSATGGDYHAIIRNPSSSTGKSTFVDFGATDDEACVYSAFGIKLSIFNLASSRAVEINNPKFYNASTAARGFSFRPRTHHLALLTRTTGRDTISIHAPGTREVQRSWNPDTIDASGLSWTSDGSWLIVWESAAQGHRLLSYTSDGHLFQEWCGPRPHAPDDMDLRLGAGIRFLTFSPNGQFVAAADSSRCVYLLYTATLAEHLQLCHPLVIEPRDTLQIWQEQRRLSNTNVSLPTFLRTTRAVSPPARPPQSSQSLPTGGENAQFDSSSSLLATKLEEAPTTVWIWDVAASELRATLIFHSHISRVDWHPVHPELLFIKCEGPMYGGVVFVWDPLSDGPRPIDFRSRIPDGKISGRVAASWLRSKSEEETATVFFADNLAYLLGSPAESGNDIVPWQAGAVSVNQDRSANLPSHLMSDPHCPAEESDAHETDMVEDVSDVDDTFHFKRNS</sequence>
<dbReference type="RefSeq" id="XP_040719658.1">
    <property type="nucleotide sequence ID" value="XM_040865752.1"/>
</dbReference>
<dbReference type="EMBL" id="MCFJ01000002">
    <property type="protein sequence ID" value="ORY69708.1"/>
    <property type="molecule type" value="Genomic_DNA"/>
</dbReference>
<dbReference type="Gene3D" id="2.130.10.10">
    <property type="entry name" value="YVTN repeat-like/Quinoprotein amine dehydrogenase"/>
    <property type="match status" value="2"/>
</dbReference>
<dbReference type="GeneID" id="63781964"/>
<dbReference type="PANTHER" id="PTHR16220">
    <property type="entry name" value="WD REPEAT PROTEIN 8-RELATED"/>
    <property type="match status" value="1"/>
</dbReference>
<organism evidence="2 3">
    <name type="scientific">Pseudomassariella vexata</name>
    <dbReference type="NCBI Taxonomy" id="1141098"/>
    <lineage>
        <taxon>Eukaryota</taxon>
        <taxon>Fungi</taxon>
        <taxon>Dikarya</taxon>
        <taxon>Ascomycota</taxon>
        <taxon>Pezizomycotina</taxon>
        <taxon>Sordariomycetes</taxon>
        <taxon>Xylariomycetidae</taxon>
        <taxon>Amphisphaeriales</taxon>
        <taxon>Pseudomassariaceae</taxon>
        <taxon>Pseudomassariella</taxon>
    </lineage>
</organism>
<evidence type="ECO:0000313" key="2">
    <source>
        <dbReference type="EMBL" id="ORY69708.1"/>
    </source>
</evidence>
<feature type="region of interest" description="Disordered" evidence="1">
    <location>
        <begin position="316"/>
        <end position="340"/>
    </location>
</feature>
<accession>A0A1Y2EDQ2</accession>
<dbReference type="GO" id="GO:1990811">
    <property type="term" value="C:MWP complex"/>
    <property type="evidence" value="ECO:0007669"/>
    <property type="project" value="TreeGrafter"/>
</dbReference>
<dbReference type="PANTHER" id="PTHR16220:SF0">
    <property type="entry name" value="WD REPEAT-CONTAINING PROTEIN WRAP73"/>
    <property type="match status" value="1"/>
</dbReference>
<feature type="compositionally biased region" description="Basic and acidic residues" evidence="1">
    <location>
        <begin position="496"/>
        <end position="507"/>
    </location>
</feature>
<evidence type="ECO:0000313" key="3">
    <source>
        <dbReference type="Proteomes" id="UP000193689"/>
    </source>
</evidence>